<proteinExistence type="predicted"/>
<dbReference type="AlphaFoldDB" id="A0A830FS90"/>
<comment type="caution">
    <text evidence="1">The sequence shown here is derived from an EMBL/GenBank/DDBJ whole genome shotgun (WGS) entry which is preliminary data.</text>
</comment>
<name>A0A830FS90_HALAR</name>
<gene>
    <name evidence="1" type="ORF">GCM10009006_37160</name>
</gene>
<reference evidence="1" key="2">
    <citation type="submission" date="2020-09" db="EMBL/GenBank/DDBJ databases">
        <authorList>
            <person name="Sun Q."/>
            <person name="Ohkuma M."/>
        </authorList>
    </citation>
    <scope>NUCLEOTIDE SEQUENCE</scope>
    <source>
        <strain evidence="1">JCM 15759</strain>
    </source>
</reference>
<dbReference type="EMBL" id="BMON01000010">
    <property type="protein sequence ID" value="GGM52559.1"/>
    <property type="molecule type" value="Genomic_DNA"/>
</dbReference>
<evidence type="ECO:0000313" key="1">
    <source>
        <dbReference type="EMBL" id="GGM52559.1"/>
    </source>
</evidence>
<protein>
    <submittedName>
        <fullName evidence="1">Uncharacterized protein</fullName>
    </submittedName>
</protein>
<evidence type="ECO:0000313" key="2">
    <source>
        <dbReference type="Proteomes" id="UP000656367"/>
    </source>
</evidence>
<organism evidence="1 2">
    <name type="scientific">Haloarcula argentinensis</name>
    <dbReference type="NCBI Taxonomy" id="43776"/>
    <lineage>
        <taxon>Archaea</taxon>
        <taxon>Methanobacteriati</taxon>
        <taxon>Methanobacteriota</taxon>
        <taxon>Stenosarchaea group</taxon>
        <taxon>Halobacteria</taxon>
        <taxon>Halobacteriales</taxon>
        <taxon>Haloarculaceae</taxon>
        <taxon>Haloarcula</taxon>
    </lineage>
</organism>
<dbReference type="Proteomes" id="UP000656367">
    <property type="component" value="Unassembled WGS sequence"/>
</dbReference>
<reference evidence="1" key="1">
    <citation type="journal article" date="2014" name="Int. J. Syst. Evol. Microbiol.">
        <title>Complete genome sequence of Corynebacterium casei LMG S-19264T (=DSM 44701T), isolated from a smear-ripened cheese.</title>
        <authorList>
            <consortium name="US DOE Joint Genome Institute (JGI-PGF)"/>
            <person name="Walter F."/>
            <person name="Albersmeier A."/>
            <person name="Kalinowski J."/>
            <person name="Ruckert C."/>
        </authorList>
    </citation>
    <scope>NUCLEOTIDE SEQUENCE</scope>
    <source>
        <strain evidence="1">JCM 15759</strain>
    </source>
</reference>
<accession>A0A830FS90</accession>
<sequence length="91" mass="9981">MDQFQLEHLSITYLMELLSCCLLQAVVDSTGGGVTVATRIPVHHRPTRSRSSVSVYEVVPLNPNVLGPSFAKYARSTVYSIQVTVSETNTL</sequence>